<feature type="domain" description="C2H2-type" evidence="6">
    <location>
        <begin position="585"/>
        <end position="614"/>
    </location>
</feature>
<dbReference type="PANTHER" id="PTHR23235">
    <property type="entry name" value="KRUEPPEL-LIKE TRANSCRIPTION FACTOR"/>
    <property type="match status" value="1"/>
</dbReference>
<dbReference type="SMART" id="SM00355">
    <property type="entry name" value="ZnF_C2H2"/>
    <property type="match status" value="3"/>
</dbReference>
<keyword evidence="8" id="KW-1185">Reference proteome</keyword>
<evidence type="ECO:0000256" key="1">
    <source>
        <dbReference type="ARBA" id="ARBA00022723"/>
    </source>
</evidence>
<keyword evidence="1" id="KW-0479">Metal-binding</keyword>
<sequence>MPNESSGQEVQQSPLALLAQTCSKIGNEDGSGQGGVRVVTGTGQGDVAPGWVQLPVQTSQGQPIPQGAIALAGGQVLQPQGGLQIVAQAGPNGQITYNAVPQFQMVSLDGSQQQIQTQDGGVSAQQLAGAQSQGLQTIPIMTPGGQIIRAQIPSTLSTGMFGGVGGVGGMMNLGGGVINLGGVQGLNTVRQGGVLQQLQLQPMQQMPNIVQIPVSANGQTTYMPVQVQPFQALQEMTQMTANGANTGMVAGSAQPTVSMSQLLDQVNQIVYSNSTPKASTINSNANVKTQVNNQKPPALMFASANSTTTNTTSQVQTMSMQGQTIAAAAAAANIIPQMQLIQLGNGSFVQAAVYPSQQANIPQQNSGMITINALSQAGTSTVSSPTASSALSSPQQFNMATLTPSGQVLQGFGGQSFQIQGMQGLQGLSNFQTLPGLQAMNGQQFQGQIPQILGTQALSGVQGLQAMTINAQGNLTPIPMGNSQQTLQGITMSTQSNIQPVTMGPNGIITASGQTLQQDPNDPTKWQVVTTPSPGTLNLPSLSSPGAEIGDPNTPGKRLRRVACSCPNCTSTDGNKSGDSKRKVHVCHMEGCGKEYGKTSHLRAHLRWHTGERPFVCNWLFCGKRFTRSDELQRHRRTHTGEKRFECEECGKKFMRSDHLSKHKKTHGKKPGVEMEEGEGFMEGEHDLMGVKEGEEDEEDEVGEEGQLMEISIEGIGEPGQTLTVIKADYNEMSDEDK</sequence>
<dbReference type="PROSITE" id="PS00028">
    <property type="entry name" value="ZINC_FINGER_C2H2_1"/>
    <property type="match status" value="3"/>
</dbReference>
<dbReference type="InterPro" id="IPR036236">
    <property type="entry name" value="Znf_C2H2_sf"/>
</dbReference>
<dbReference type="PROSITE" id="PS50157">
    <property type="entry name" value="ZINC_FINGER_C2H2_2"/>
    <property type="match status" value="3"/>
</dbReference>
<keyword evidence="2 4" id="KW-0863">Zinc-finger</keyword>
<protein>
    <submittedName>
        <fullName evidence="7">SP3-like protein</fullName>
    </submittedName>
</protein>
<dbReference type="EMBL" id="CP111018">
    <property type="protein sequence ID" value="WAR10022.1"/>
    <property type="molecule type" value="Genomic_DNA"/>
</dbReference>
<dbReference type="Proteomes" id="UP001164746">
    <property type="component" value="Chromosome 7"/>
</dbReference>
<evidence type="ECO:0000256" key="4">
    <source>
        <dbReference type="PROSITE-ProRule" id="PRU00042"/>
    </source>
</evidence>
<name>A0ABY7ELZ2_MYAAR</name>
<dbReference type="InterPro" id="IPR013087">
    <property type="entry name" value="Znf_C2H2_type"/>
</dbReference>
<dbReference type="SUPFAM" id="SSF57667">
    <property type="entry name" value="beta-beta-alpha zinc fingers"/>
    <property type="match status" value="2"/>
</dbReference>
<feature type="domain" description="C2H2-type" evidence="6">
    <location>
        <begin position="645"/>
        <end position="672"/>
    </location>
</feature>
<dbReference type="Pfam" id="PF00096">
    <property type="entry name" value="zf-C2H2"/>
    <property type="match status" value="2"/>
</dbReference>
<evidence type="ECO:0000256" key="3">
    <source>
        <dbReference type="ARBA" id="ARBA00022833"/>
    </source>
</evidence>
<evidence type="ECO:0000256" key="2">
    <source>
        <dbReference type="ARBA" id="ARBA00022771"/>
    </source>
</evidence>
<gene>
    <name evidence="7" type="ORF">MAR_035098</name>
</gene>
<dbReference type="Gene3D" id="3.30.160.60">
    <property type="entry name" value="Classic Zinc Finger"/>
    <property type="match status" value="3"/>
</dbReference>
<reference evidence="7" key="1">
    <citation type="submission" date="2022-11" db="EMBL/GenBank/DDBJ databases">
        <title>Centuries of genome instability and evolution in soft-shell clam transmissible cancer (bioRxiv).</title>
        <authorList>
            <person name="Hart S.F.M."/>
            <person name="Yonemitsu M.A."/>
            <person name="Giersch R.M."/>
            <person name="Beal B.F."/>
            <person name="Arriagada G."/>
            <person name="Davis B.W."/>
            <person name="Ostrander E.A."/>
            <person name="Goff S.P."/>
            <person name="Metzger M.J."/>
        </authorList>
    </citation>
    <scope>NUCLEOTIDE SEQUENCE</scope>
    <source>
        <strain evidence="7">MELC-2E11</strain>
        <tissue evidence="7">Siphon/mantle</tissue>
    </source>
</reference>
<evidence type="ECO:0000256" key="5">
    <source>
        <dbReference type="SAM" id="MobiDB-lite"/>
    </source>
</evidence>
<accession>A0ABY7ELZ2</accession>
<evidence type="ECO:0000313" key="8">
    <source>
        <dbReference type="Proteomes" id="UP001164746"/>
    </source>
</evidence>
<keyword evidence="3" id="KW-0862">Zinc</keyword>
<feature type="domain" description="C2H2-type" evidence="6">
    <location>
        <begin position="615"/>
        <end position="644"/>
    </location>
</feature>
<organism evidence="7 8">
    <name type="scientific">Mya arenaria</name>
    <name type="common">Soft-shell clam</name>
    <dbReference type="NCBI Taxonomy" id="6604"/>
    <lineage>
        <taxon>Eukaryota</taxon>
        <taxon>Metazoa</taxon>
        <taxon>Spiralia</taxon>
        <taxon>Lophotrochozoa</taxon>
        <taxon>Mollusca</taxon>
        <taxon>Bivalvia</taxon>
        <taxon>Autobranchia</taxon>
        <taxon>Heteroconchia</taxon>
        <taxon>Euheterodonta</taxon>
        <taxon>Imparidentia</taxon>
        <taxon>Neoheterodontei</taxon>
        <taxon>Myida</taxon>
        <taxon>Myoidea</taxon>
        <taxon>Myidae</taxon>
        <taxon>Mya</taxon>
    </lineage>
</organism>
<proteinExistence type="predicted"/>
<evidence type="ECO:0000313" key="7">
    <source>
        <dbReference type="EMBL" id="WAR10022.1"/>
    </source>
</evidence>
<dbReference type="PANTHER" id="PTHR23235:SF165">
    <property type="entry name" value="TRANSCRIPTION FACTOR BTD"/>
    <property type="match status" value="1"/>
</dbReference>
<feature type="region of interest" description="Disordered" evidence="5">
    <location>
        <begin position="537"/>
        <end position="556"/>
    </location>
</feature>
<evidence type="ECO:0000259" key="6">
    <source>
        <dbReference type="PROSITE" id="PS50157"/>
    </source>
</evidence>